<gene>
    <name evidence="7" type="ORF">B4U79_15494</name>
</gene>
<dbReference type="PROSITE" id="PS00022">
    <property type="entry name" value="EGF_1"/>
    <property type="match status" value="1"/>
</dbReference>
<dbReference type="InterPro" id="IPR018097">
    <property type="entry name" value="EGF_Ca-bd_CS"/>
</dbReference>
<dbReference type="OrthoDB" id="19903at2759"/>
<dbReference type="Proteomes" id="UP000285301">
    <property type="component" value="Unassembled WGS sequence"/>
</dbReference>
<feature type="domain" description="Laminin EGF-like" evidence="6">
    <location>
        <begin position="205"/>
        <end position="240"/>
    </location>
</feature>
<dbReference type="EMBL" id="NCKU01001033">
    <property type="protein sequence ID" value="RWS13297.1"/>
    <property type="molecule type" value="Genomic_DNA"/>
</dbReference>
<dbReference type="InterPro" id="IPR009030">
    <property type="entry name" value="Growth_fac_rcpt_cys_sf"/>
</dbReference>
<dbReference type="PROSITE" id="PS01187">
    <property type="entry name" value="EGF_CA"/>
    <property type="match status" value="1"/>
</dbReference>
<dbReference type="SUPFAM" id="SSF57184">
    <property type="entry name" value="Growth factor receptor domain"/>
    <property type="match status" value="1"/>
</dbReference>
<dbReference type="CDD" id="cd00064">
    <property type="entry name" value="FU"/>
    <property type="match status" value="1"/>
</dbReference>
<dbReference type="AlphaFoldDB" id="A0A443RDG4"/>
<dbReference type="Gene3D" id="2.10.25.10">
    <property type="entry name" value="Laminin"/>
    <property type="match status" value="1"/>
</dbReference>
<sequence>MDSRHAPTAFALSSFSSLLLAFAFAFCFSTADVGATGEELNLPGLDSDVLQRAQKSADFGLTKLGDCQVCRALVKSFEVGLKATERGKYEGGDASWEERKQGSYLDSDIRFIEIQEQLCNDLTTGKDQCHTFFEKWENEIDTWWEKGRKKGDKLYDSLCIDSSKVCCPNGTFGATCTPCPGYPDSICSGRGKCKGDGTRKGSGACKCNDGYFGEMCTKCAAGYFKANEDEKTRVPECQKCHPSCLNHCRDKTPKGCEVCKDGFLWDKDYGCLDIDECVELGYNPCKRNTFCVNTEGSYECFQCDKACDGCNGDGPDNCKKCAVGFVKKDNICVNAKNEERAKQMELSRYATYFGLCVSTCIIFRKNIYVASVIGLIVALYIAVAEYTVRGGSGSNSNNFFSDLFSSEIG</sequence>
<evidence type="ECO:0000256" key="4">
    <source>
        <dbReference type="SAM" id="SignalP"/>
    </source>
</evidence>
<dbReference type="GO" id="GO:0005509">
    <property type="term" value="F:calcium ion binding"/>
    <property type="evidence" value="ECO:0007669"/>
    <property type="project" value="InterPro"/>
</dbReference>
<reference evidence="7 8" key="1">
    <citation type="journal article" date="2018" name="Gigascience">
        <title>Genomes of trombidid mites reveal novel predicted allergens and laterally-transferred genes associated with secondary metabolism.</title>
        <authorList>
            <person name="Dong X."/>
            <person name="Chaisiri K."/>
            <person name="Xia D."/>
            <person name="Armstrong S.D."/>
            <person name="Fang Y."/>
            <person name="Donnelly M.J."/>
            <person name="Kadowaki T."/>
            <person name="McGarry J.W."/>
            <person name="Darby A.C."/>
            <person name="Makepeace B.L."/>
        </authorList>
    </citation>
    <scope>NUCLEOTIDE SEQUENCE [LARGE SCALE GENOMIC DNA]</scope>
    <source>
        <strain evidence="7">UoL-WK</strain>
    </source>
</reference>
<dbReference type="SMART" id="SM00261">
    <property type="entry name" value="FU"/>
    <property type="match status" value="2"/>
</dbReference>
<evidence type="ECO:0000313" key="8">
    <source>
        <dbReference type="Proteomes" id="UP000285301"/>
    </source>
</evidence>
<keyword evidence="3" id="KW-0812">Transmembrane</keyword>
<feature type="domain" description="EGF-like" evidence="5">
    <location>
        <begin position="205"/>
        <end position="216"/>
    </location>
</feature>
<comment type="caution">
    <text evidence="7">The sequence shown here is derived from an EMBL/GenBank/DDBJ whole genome shotgun (WGS) entry which is preliminary data.</text>
</comment>
<feature type="chain" id="PRO_5019320620" evidence="4">
    <location>
        <begin position="26"/>
        <end position="409"/>
    </location>
</feature>
<evidence type="ECO:0000256" key="3">
    <source>
        <dbReference type="SAM" id="Phobius"/>
    </source>
</evidence>
<keyword evidence="1" id="KW-0245">EGF-like domain</keyword>
<organism evidence="7 8">
    <name type="scientific">Dinothrombium tinctorium</name>
    <dbReference type="NCBI Taxonomy" id="1965070"/>
    <lineage>
        <taxon>Eukaryota</taxon>
        <taxon>Metazoa</taxon>
        <taxon>Ecdysozoa</taxon>
        <taxon>Arthropoda</taxon>
        <taxon>Chelicerata</taxon>
        <taxon>Arachnida</taxon>
        <taxon>Acari</taxon>
        <taxon>Acariformes</taxon>
        <taxon>Trombidiformes</taxon>
        <taxon>Prostigmata</taxon>
        <taxon>Anystina</taxon>
        <taxon>Parasitengona</taxon>
        <taxon>Trombidioidea</taxon>
        <taxon>Trombidiidae</taxon>
        <taxon>Dinothrombium</taxon>
    </lineage>
</organism>
<dbReference type="InterPro" id="IPR002049">
    <property type="entry name" value="LE_dom"/>
</dbReference>
<feature type="signal peptide" evidence="4">
    <location>
        <begin position="1"/>
        <end position="25"/>
    </location>
</feature>
<dbReference type="InterPro" id="IPR000742">
    <property type="entry name" value="EGF"/>
</dbReference>
<dbReference type="PROSITE" id="PS01248">
    <property type="entry name" value="EGF_LAM_1"/>
    <property type="match status" value="1"/>
</dbReference>
<keyword evidence="2" id="KW-1015">Disulfide bond</keyword>
<accession>A0A443RDG4</accession>
<evidence type="ECO:0000313" key="7">
    <source>
        <dbReference type="EMBL" id="RWS13297.1"/>
    </source>
</evidence>
<evidence type="ECO:0000259" key="6">
    <source>
        <dbReference type="PROSITE" id="PS01248"/>
    </source>
</evidence>
<name>A0A443RDG4_9ACAR</name>
<dbReference type="InterPro" id="IPR006212">
    <property type="entry name" value="Furin_repeat"/>
</dbReference>
<evidence type="ECO:0000259" key="5">
    <source>
        <dbReference type="PROSITE" id="PS00022"/>
    </source>
</evidence>
<keyword evidence="3" id="KW-1133">Transmembrane helix</keyword>
<keyword evidence="3" id="KW-0472">Membrane</keyword>
<dbReference type="STRING" id="1965070.A0A443RDG4"/>
<keyword evidence="4" id="KW-0732">Signal</keyword>
<protein>
    <submittedName>
        <fullName evidence="7">Cysteine-rich with EGF-like domain protein 2</fullName>
    </submittedName>
</protein>
<evidence type="ECO:0000256" key="2">
    <source>
        <dbReference type="ARBA" id="ARBA00023157"/>
    </source>
</evidence>
<dbReference type="CDD" id="cd00054">
    <property type="entry name" value="EGF_CA"/>
    <property type="match status" value="1"/>
</dbReference>
<evidence type="ECO:0000256" key="1">
    <source>
        <dbReference type="ARBA" id="ARBA00022536"/>
    </source>
</evidence>
<proteinExistence type="predicted"/>
<keyword evidence="8" id="KW-1185">Reference proteome</keyword>
<feature type="transmembrane region" description="Helical" evidence="3">
    <location>
        <begin position="367"/>
        <end position="388"/>
    </location>
</feature>